<gene>
    <name evidence="2" type="ORF">EI42_02722</name>
</gene>
<feature type="domain" description="N-acetyltransferase" evidence="1">
    <location>
        <begin position="14"/>
        <end position="159"/>
    </location>
</feature>
<proteinExistence type="predicted"/>
<comment type="caution">
    <text evidence="2">The sequence shown here is derived from an EMBL/GenBank/DDBJ whole genome shotgun (WGS) entry which is preliminary data.</text>
</comment>
<dbReference type="InterPro" id="IPR016181">
    <property type="entry name" value="Acyl_CoA_acyltransferase"/>
</dbReference>
<reference evidence="2 3" key="1">
    <citation type="submission" date="2018-06" db="EMBL/GenBank/DDBJ databases">
        <title>Genomic Encyclopedia of Archaeal and Bacterial Type Strains, Phase II (KMG-II): from individual species to whole genera.</title>
        <authorList>
            <person name="Goeker M."/>
        </authorList>
    </citation>
    <scope>NUCLEOTIDE SEQUENCE [LARGE SCALE GENOMIC DNA]</scope>
    <source>
        <strain evidence="2 3">ATCC BAA-1881</strain>
    </source>
</reference>
<dbReference type="RefSeq" id="WP_111322801.1">
    <property type="nucleotide sequence ID" value="NZ_BIFX01000001.1"/>
</dbReference>
<dbReference type="PROSITE" id="PS51186">
    <property type="entry name" value="GNAT"/>
    <property type="match status" value="1"/>
</dbReference>
<dbReference type="EMBL" id="QKUF01000008">
    <property type="protein sequence ID" value="PZW29428.1"/>
    <property type="molecule type" value="Genomic_DNA"/>
</dbReference>
<dbReference type="OrthoDB" id="8479334at2"/>
<dbReference type="Proteomes" id="UP000248806">
    <property type="component" value="Unassembled WGS sequence"/>
</dbReference>
<sequence>MQVELQRASADQKIVLRHLMELCQYDYSEFDGEDVNEHGLFDYTYLDHYWIEPGRYPFLIRVNGRLAGFVLVRRLDGQPTHSIAEFFVLRKYRKQGIGRMVACRIFDEFPGRWKVKQEAGNLPAQAFWRKVIAEYTDGRYHETQENAWGDVVQEFHSRSR</sequence>
<evidence type="ECO:0000259" key="1">
    <source>
        <dbReference type="PROSITE" id="PS51186"/>
    </source>
</evidence>
<dbReference type="GO" id="GO:0016747">
    <property type="term" value="F:acyltransferase activity, transferring groups other than amino-acyl groups"/>
    <property type="evidence" value="ECO:0007669"/>
    <property type="project" value="InterPro"/>
</dbReference>
<dbReference type="Gene3D" id="3.40.630.30">
    <property type="match status" value="1"/>
</dbReference>
<dbReference type="AlphaFoldDB" id="A0A326U7J2"/>
<dbReference type="CDD" id="cd04301">
    <property type="entry name" value="NAT_SF"/>
    <property type="match status" value="1"/>
</dbReference>
<organism evidence="2 3">
    <name type="scientific">Thermosporothrix hazakensis</name>
    <dbReference type="NCBI Taxonomy" id="644383"/>
    <lineage>
        <taxon>Bacteria</taxon>
        <taxon>Bacillati</taxon>
        <taxon>Chloroflexota</taxon>
        <taxon>Ktedonobacteria</taxon>
        <taxon>Ktedonobacterales</taxon>
        <taxon>Thermosporotrichaceae</taxon>
        <taxon>Thermosporothrix</taxon>
    </lineage>
</organism>
<keyword evidence="3" id="KW-1185">Reference proteome</keyword>
<evidence type="ECO:0000313" key="3">
    <source>
        <dbReference type="Proteomes" id="UP000248806"/>
    </source>
</evidence>
<name>A0A326U7J2_THEHA</name>
<dbReference type="InterPro" id="IPR000182">
    <property type="entry name" value="GNAT_dom"/>
</dbReference>
<dbReference type="Pfam" id="PF00583">
    <property type="entry name" value="Acetyltransf_1"/>
    <property type="match status" value="1"/>
</dbReference>
<dbReference type="SUPFAM" id="SSF55729">
    <property type="entry name" value="Acyl-CoA N-acyltransferases (Nat)"/>
    <property type="match status" value="1"/>
</dbReference>
<protein>
    <submittedName>
        <fullName evidence="2">Putative acetyltransferase</fullName>
    </submittedName>
</protein>
<accession>A0A326U7J2</accession>
<keyword evidence="2" id="KW-0808">Transferase</keyword>
<evidence type="ECO:0000313" key="2">
    <source>
        <dbReference type="EMBL" id="PZW29428.1"/>
    </source>
</evidence>